<keyword evidence="2" id="KW-0560">Oxidoreductase</keyword>
<keyword evidence="7" id="KW-1185">Reference proteome</keyword>
<dbReference type="AlphaFoldDB" id="A0A835ZD17"/>
<gene>
    <name evidence="6" type="ORF">JKP88DRAFT_192637</name>
</gene>
<evidence type="ECO:0000259" key="5">
    <source>
        <dbReference type="SMART" id="SM00822"/>
    </source>
</evidence>
<dbReference type="OrthoDB" id="5545019at2759"/>
<dbReference type="Proteomes" id="UP000664859">
    <property type="component" value="Unassembled WGS sequence"/>
</dbReference>
<evidence type="ECO:0000256" key="3">
    <source>
        <dbReference type="RuleBase" id="RU000363"/>
    </source>
</evidence>
<evidence type="ECO:0000256" key="4">
    <source>
        <dbReference type="SAM" id="MobiDB-lite"/>
    </source>
</evidence>
<feature type="compositionally biased region" description="Low complexity" evidence="4">
    <location>
        <begin position="69"/>
        <end position="85"/>
    </location>
</feature>
<sequence length="357" mass="38712">MGLYVLNTAKTHVLPMYVAASAAQFLSPFWLAKGLQLATRSFFVLFMSSLGVHALRNRVAPLVPPVTRQQQQQQQDASDAQPQDASAAAEGAPYAVVTGASSGIGRAIAADLARQGWNVVLIGRNRDALREHARALKREARAAGRRLQAHVVEADLAVDATPDAVYEQVRALCAEGTQPEILVNSAGVAWDCEFADLPEERLQDMLMINCVATTRLTQLFARDMKERKASGRIMIVSSITAAMPNPKVAVYAATKSYLTSLAQALSVELEPHGVGVTCLMPGATYTAFQARSNAAGARVFKHPRLCMTPEEVARQGVEGMLRGDSLIVTGWMNKLMVNVFEPLLPRKIGMLLVQAFW</sequence>
<dbReference type="Gene3D" id="3.40.50.720">
    <property type="entry name" value="NAD(P)-binding Rossmann-like Domain"/>
    <property type="match status" value="1"/>
</dbReference>
<proteinExistence type="inferred from homology"/>
<evidence type="ECO:0000256" key="1">
    <source>
        <dbReference type="ARBA" id="ARBA00006484"/>
    </source>
</evidence>
<evidence type="ECO:0000256" key="2">
    <source>
        <dbReference type="ARBA" id="ARBA00023002"/>
    </source>
</evidence>
<dbReference type="CDD" id="cd05233">
    <property type="entry name" value="SDR_c"/>
    <property type="match status" value="1"/>
</dbReference>
<dbReference type="InterPro" id="IPR020904">
    <property type="entry name" value="Sc_DH/Rdtase_CS"/>
</dbReference>
<evidence type="ECO:0000313" key="7">
    <source>
        <dbReference type="Proteomes" id="UP000664859"/>
    </source>
</evidence>
<dbReference type="PRINTS" id="PR00080">
    <property type="entry name" value="SDRFAMILY"/>
</dbReference>
<accession>A0A835ZD17</accession>
<reference evidence="6" key="1">
    <citation type="submission" date="2021-02" db="EMBL/GenBank/DDBJ databases">
        <title>First Annotated Genome of the Yellow-green Alga Tribonema minus.</title>
        <authorList>
            <person name="Mahan K.M."/>
        </authorList>
    </citation>
    <scope>NUCLEOTIDE SEQUENCE</scope>
    <source>
        <strain evidence="6">UTEX B ZZ1240</strain>
    </source>
</reference>
<feature type="region of interest" description="Disordered" evidence="4">
    <location>
        <begin position="65"/>
        <end position="85"/>
    </location>
</feature>
<feature type="domain" description="Ketoreductase" evidence="5">
    <location>
        <begin position="95"/>
        <end position="283"/>
    </location>
</feature>
<dbReference type="PROSITE" id="PS00061">
    <property type="entry name" value="ADH_SHORT"/>
    <property type="match status" value="1"/>
</dbReference>
<dbReference type="InterPro" id="IPR057326">
    <property type="entry name" value="KR_dom"/>
</dbReference>
<dbReference type="PANTHER" id="PTHR44196:SF2">
    <property type="entry name" value="SHORT-CHAIN DEHYDROGENASE-RELATED"/>
    <property type="match status" value="1"/>
</dbReference>
<protein>
    <recommendedName>
        <fullName evidence="5">Ketoreductase domain-containing protein</fullName>
    </recommendedName>
</protein>
<dbReference type="GO" id="GO:0016020">
    <property type="term" value="C:membrane"/>
    <property type="evidence" value="ECO:0007669"/>
    <property type="project" value="TreeGrafter"/>
</dbReference>
<comment type="caution">
    <text evidence="6">The sequence shown here is derived from an EMBL/GenBank/DDBJ whole genome shotgun (WGS) entry which is preliminary data.</text>
</comment>
<dbReference type="PANTHER" id="PTHR44196">
    <property type="entry name" value="DEHYDROGENASE/REDUCTASE SDR FAMILY MEMBER 7B"/>
    <property type="match status" value="1"/>
</dbReference>
<dbReference type="InterPro" id="IPR002347">
    <property type="entry name" value="SDR_fam"/>
</dbReference>
<dbReference type="InterPro" id="IPR036291">
    <property type="entry name" value="NAD(P)-bd_dom_sf"/>
</dbReference>
<name>A0A835ZD17_9STRA</name>
<evidence type="ECO:0000313" key="6">
    <source>
        <dbReference type="EMBL" id="KAG5189922.1"/>
    </source>
</evidence>
<dbReference type="PRINTS" id="PR00081">
    <property type="entry name" value="GDHRDH"/>
</dbReference>
<dbReference type="SUPFAM" id="SSF51735">
    <property type="entry name" value="NAD(P)-binding Rossmann-fold domains"/>
    <property type="match status" value="1"/>
</dbReference>
<dbReference type="EMBL" id="JAFCMP010000043">
    <property type="protein sequence ID" value="KAG5189922.1"/>
    <property type="molecule type" value="Genomic_DNA"/>
</dbReference>
<comment type="similarity">
    <text evidence="1 3">Belongs to the short-chain dehydrogenases/reductases (SDR) family.</text>
</comment>
<dbReference type="GO" id="GO:0016491">
    <property type="term" value="F:oxidoreductase activity"/>
    <property type="evidence" value="ECO:0007669"/>
    <property type="project" value="UniProtKB-KW"/>
</dbReference>
<dbReference type="SMART" id="SM00822">
    <property type="entry name" value="PKS_KR"/>
    <property type="match status" value="1"/>
</dbReference>
<organism evidence="6 7">
    <name type="scientific">Tribonema minus</name>
    <dbReference type="NCBI Taxonomy" id="303371"/>
    <lineage>
        <taxon>Eukaryota</taxon>
        <taxon>Sar</taxon>
        <taxon>Stramenopiles</taxon>
        <taxon>Ochrophyta</taxon>
        <taxon>PX clade</taxon>
        <taxon>Xanthophyceae</taxon>
        <taxon>Tribonematales</taxon>
        <taxon>Tribonemataceae</taxon>
        <taxon>Tribonema</taxon>
    </lineage>
</organism>
<dbReference type="Pfam" id="PF00106">
    <property type="entry name" value="adh_short"/>
    <property type="match status" value="1"/>
</dbReference>